<gene>
    <name evidence="1" type="ORF">C8A00DRAFT_29442</name>
</gene>
<accession>A0AAN7A140</accession>
<evidence type="ECO:0000313" key="2">
    <source>
        <dbReference type="Proteomes" id="UP001302745"/>
    </source>
</evidence>
<dbReference type="AlphaFoldDB" id="A0AAN7A140"/>
<dbReference type="EMBL" id="MU856848">
    <property type="protein sequence ID" value="KAK4157598.1"/>
    <property type="molecule type" value="Genomic_DNA"/>
</dbReference>
<keyword evidence="2" id="KW-1185">Reference proteome</keyword>
<comment type="caution">
    <text evidence="1">The sequence shown here is derived from an EMBL/GenBank/DDBJ whole genome shotgun (WGS) entry which is preliminary data.</text>
</comment>
<protein>
    <submittedName>
        <fullName evidence="1">Uncharacterized protein</fullName>
    </submittedName>
</protein>
<sequence length="248" mass="28509">MATFPPIDMAIAAPAFRFVGDDEPGRGPRRLLQVLAGHDENHNYPYCWGYTIFRTVYTPGSDEAFARAIERLGIYAKAYVNDDIASKRPPNKEPRDPRPNQDLCSRYYNEVVEDGETLANASLEEVGRRFDAWINEHLTPDALQRGSGTSNARFRFCLMLDQESVDNILASPEEPYLSLRTDRQRQDGWVKVVTDEQRPEGGRLWFRVGIRHFLWSLWFDSQDPDFFLEEQEGVDEGDGVLTFMDHGR</sequence>
<dbReference type="Proteomes" id="UP001302745">
    <property type="component" value="Unassembled WGS sequence"/>
</dbReference>
<evidence type="ECO:0000313" key="1">
    <source>
        <dbReference type="EMBL" id="KAK4157598.1"/>
    </source>
</evidence>
<reference evidence="1" key="1">
    <citation type="journal article" date="2023" name="Mol. Phylogenet. Evol.">
        <title>Genome-scale phylogeny and comparative genomics of the fungal order Sordariales.</title>
        <authorList>
            <person name="Hensen N."/>
            <person name="Bonometti L."/>
            <person name="Westerberg I."/>
            <person name="Brannstrom I.O."/>
            <person name="Guillou S."/>
            <person name="Cros-Aarteil S."/>
            <person name="Calhoun S."/>
            <person name="Haridas S."/>
            <person name="Kuo A."/>
            <person name="Mondo S."/>
            <person name="Pangilinan J."/>
            <person name="Riley R."/>
            <person name="LaButti K."/>
            <person name="Andreopoulos B."/>
            <person name="Lipzen A."/>
            <person name="Chen C."/>
            <person name="Yan M."/>
            <person name="Daum C."/>
            <person name="Ng V."/>
            <person name="Clum A."/>
            <person name="Steindorff A."/>
            <person name="Ohm R.A."/>
            <person name="Martin F."/>
            <person name="Silar P."/>
            <person name="Natvig D.O."/>
            <person name="Lalanne C."/>
            <person name="Gautier V."/>
            <person name="Ament-Velasquez S.L."/>
            <person name="Kruys A."/>
            <person name="Hutchinson M.I."/>
            <person name="Powell A.J."/>
            <person name="Barry K."/>
            <person name="Miller A.N."/>
            <person name="Grigoriev I.V."/>
            <person name="Debuchy R."/>
            <person name="Gladieux P."/>
            <person name="Hiltunen Thoren M."/>
            <person name="Johannesson H."/>
        </authorList>
    </citation>
    <scope>NUCLEOTIDE SEQUENCE</scope>
    <source>
        <strain evidence="1">CBS 538.74</strain>
    </source>
</reference>
<proteinExistence type="predicted"/>
<reference evidence="1" key="2">
    <citation type="submission" date="2023-05" db="EMBL/GenBank/DDBJ databases">
        <authorList>
            <consortium name="Lawrence Berkeley National Laboratory"/>
            <person name="Steindorff A."/>
            <person name="Hensen N."/>
            <person name="Bonometti L."/>
            <person name="Westerberg I."/>
            <person name="Brannstrom I.O."/>
            <person name="Guillou S."/>
            <person name="Cros-Aarteil S."/>
            <person name="Calhoun S."/>
            <person name="Haridas S."/>
            <person name="Kuo A."/>
            <person name="Mondo S."/>
            <person name="Pangilinan J."/>
            <person name="Riley R."/>
            <person name="Labutti K."/>
            <person name="Andreopoulos B."/>
            <person name="Lipzen A."/>
            <person name="Chen C."/>
            <person name="Yanf M."/>
            <person name="Daum C."/>
            <person name="Ng V."/>
            <person name="Clum A."/>
            <person name="Ohm R."/>
            <person name="Martin F."/>
            <person name="Silar P."/>
            <person name="Natvig D."/>
            <person name="Lalanne C."/>
            <person name="Gautier V."/>
            <person name="Ament-Velasquez S.L."/>
            <person name="Kruys A."/>
            <person name="Hutchinson M.I."/>
            <person name="Powell A.J."/>
            <person name="Barry K."/>
            <person name="Miller A.N."/>
            <person name="Grigoriev I.V."/>
            <person name="Debuchy R."/>
            <person name="Gladieux P."/>
            <person name="Thoren M.H."/>
            <person name="Johannesson H."/>
        </authorList>
    </citation>
    <scope>NUCLEOTIDE SEQUENCE</scope>
    <source>
        <strain evidence="1">CBS 538.74</strain>
    </source>
</reference>
<organism evidence="1 2">
    <name type="scientific">Chaetomidium leptoderma</name>
    <dbReference type="NCBI Taxonomy" id="669021"/>
    <lineage>
        <taxon>Eukaryota</taxon>
        <taxon>Fungi</taxon>
        <taxon>Dikarya</taxon>
        <taxon>Ascomycota</taxon>
        <taxon>Pezizomycotina</taxon>
        <taxon>Sordariomycetes</taxon>
        <taxon>Sordariomycetidae</taxon>
        <taxon>Sordariales</taxon>
        <taxon>Chaetomiaceae</taxon>
        <taxon>Chaetomidium</taxon>
    </lineage>
</organism>
<name>A0AAN7A140_9PEZI</name>